<evidence type="ECO:0000313" key="2">
    <source>
        <dbReference type="Proteomes" id="UP001056120"/>
    </source>
</evidence>
<organism evidence="1 2">
    <name type="scientific">Smallanthus sonchifolius</name>
    <dbReference type="NCBI Taxonomy" id="185202"/>
    <lineage>
        <taxon>Eukaryota</taxon>
        <taxon>Viridiplantae</taxon>
        <taxon>Streptophyta</taxon>
        <taxon>Embryophyta</taxon>
        <taxon>Tracheophyta</taxon>
        <taxon>Spermatophyta</taxon>
        <taxon>Magnoliopsida</taxon>
        <taxon>eudicotyledons</taxon>
        <taxon>Gunneridae</taxon>
        <taxon>Pentapetalae</taxon>
        <taxon>asterids</taxon>
        <taxon>campanulids</taxon>
        <taxon>Asterales</taxon>
        <taxon>Asteraceae</taxon>
        <taxon>Asteroideae</taxon>
        <taxon>Heliantheae alliance</taxon>
        <taxon>Millerieae</taxon>
        <taxon>Smallanthus</taxon>
    </lineage>
</organism>
<reference evidence="2" key="1">
    <citation type="journal article" date="2022" name="Mol. Ecol. Resour.">
        <title>The genomes of chicory, endive, great burdock and yacon provide insights into Asteraceae palaeo-polyploidization history and plant inulin production.</title>
        <authorList>
            <person name="Fan W."/>
            <person name="Wang S."/>
            <person name="Wang H."/>
            <person name="Wang A."/>
            <person name="Jiang F."/>
            <person name="Liu H."/>
            <person name="Zhao H."/>
            <person name="Xu D."/>
            <person name="Zhang Y."/>
        </authorList>
    </citation>
    <scope>NUCLEOTIDE SEQUENCE [LARGE SCALE GENOMIC DNA]</scope>
    <source>
        <strain evidence="2">cv. Yunnan</strain>
    </source>
</reference>
<name>A0ACB9K957_9ASTR</name>
<dbReference type="EMBL" id="CM042018">
    <property type="protein sequence ID" value="KAI3828758.1"/>
    <property type="molecule type" value="Genomic_DNA"/>
</dbReference>
<sequence length="70" mass="8236">MDWLQVSCTKHWSLLSHTGTRSFRTCTQPLCRLKSITKFLRLRLKCCTKHQIKLHSEMIPLTTPCHKVNI</sequence>
<protein>
    <submittedName>
        <fullName evidence="1">Uncharacterized protein</fullName>
    </submittedName>
</protein>
<accession>A0ACB9K957</accession>
<proteinExistence type="predicted"/>
<gene>
    <name evidence="1" type="ORF">L1987_02868</name>
</gene>
<comment type="caution">
    <text evidence="1">The sequence shown here is derived from an EMBL/GenBank/DDBJ whole genome shotgun (WGS) entry which is preliminary data.</text>
</comment>
<keyword evidence="2" id="KW-1185">Reference proteome</keyword>
<dbReference type="Proteomes" id="UP001056120">
    <property type="component" value="Linkage Group LG01"/>
</dbReference>
<reference evidence="1 2" key="2">
    <citation type="journal article" date="2022" name="Mol. Ecol. Resour.">
        <title>The genomes of chicory, endive, great burdock and yacon provide insights into Asteraceae paleo-polyploidization history and plant inulin production.</title>
        <authorList>
            <person name="Fan W."/>
            <person name="Wang S."/>
            <person name="Wang H."/>
            <person name="Wang A."/>
            <person name="Jiang F."/>
            <person name="Liu H."/>
            <person name="Zhao H."/>
            <person name="Xu D."/>
            <person name="Zhang Y."/>
        </authorList>
    </citation>
    <scope>NUCLEOTIDE SEQUENCE [LARGE SCALE GENOMIC DNA]</scope>
    <source>
        <strain evidence="2">cv. Yunnan</strain>
        <tissue evidence="1">Leaves</tissue>
    </source>
</reference>
<evidence type="ECO:0000313" key="1">
    <source>
        <dbReference type="EMBL" id="KAI3828758.1"/>
    </source>
</evidence>